<proteinExistence type="predicted"/>
<name>A0A6J4RNF0_9ACTN</name>
<dbReference type="EMBL" id="CADCVL010000158">
    <property type="protein sequence ID" value="CAA9473552.1"/>
    <property type="molecule type" value="Genomic_DNA"/>
</dbReference>
<accession>A0A6J4RNF0</accession>
<gene>
    <name evidence="2" type="ORF">AVDCRST_MAG65-939</name>
</gene>
<evidence type="ECO:0000259" key="1">
    <source>
        <dbReference type="Pfam" id="PF09995"/>
    </source>
</evidence>
<dbReference type="Pfam" id="PF09995">
    <property type="entry name" value="MPAB_Lcp_cat"/>
    <property type="match status" value="1"/>
</dbReference>
<feature type="domain" description="ER-bound oxygenase mpaB/mpaB'/Rubber oxygenase catalytic" evidence="1">
    <location>
        <begin position="15"/>
        <end position="249"/>
    </location>
</feature>
<dbReference type="GO" id="GO:0016491">
    <property type="term" value="F:oxidoreductase activity"/>
    <property type="evidence" value="ECO:0007669"/>
    <property type="project" value="InterPro"/>
</dbReference>
<sequence length="268" mass="30267">MTMRAEMFSDDSMLRRVNRERSVAFSGGRALLMQAAHPLAFAGFYAHTDALAEPYKRLERTAQVMHTIYWGSREDAERLTRRVRSMHSKARGTLEEAAGPFPAGTPYAADDPALLLWVLATLVDSALVVYSKYVRPLTRAERATYWREYKEVGHLFGLTDADMPDTLADFESYVDEMVNGEQLYVTPQARELSIQIVLRPPAPLWARGLVEAINQTTIGLLPVPIRRQYGFSWDPARAVALHGGAEYLRRVVLPLMPEKLRYLPTGAR</sequence>
<reference evidence="2" key="1">
    <citation type="submission" date="2020-02" db="EMBL/GenBank/DDBJ databases">
        <authorList>
            <person name="Meier V. D."/>
        </authorList>
    </citation>
    <scope>NUCLEOTIDE SEQUENCE</scope>
    <source>
        <strain evidence="2">AVDCRST_MAG65</strain>
    </source>
</reference>
<dbReference type="AlphaFoldDB" id="A0A6J4RNF0"/>
<protein>
    <recommendedName>
        <fullName evidence="1">ER-bound oxygenase mpaB/mpaB'/Rubber oxygenase catalytic domain-containing protein</fullName>
    </recommendedName>
</protein>
<dbReference type="PANTHER" id="PTHR36151">
    <property type="entry name" value="BLR2777 PROTEIN"/>
    <property type="match status" value="1"/>
</dbReference>
<evidence type="ECO:0000313" key="2">
    <source>
        <dbReference type="EMBL" id="CAA9473552.1"/>
    </source>
</evidence>
<dbReference type="PANTHER" id="PTHR36151:SF3">
    <property type="entry name" value="ER-BOUND OXYGENASE MPAB_MPAB'_RUBBER OXYGENASE CATALYTIC DOMAIN-CONTAINING PROTEIN"/>
    <property type="match status" value="1"/>
</dbReference>
<dbReference type="InterPro" id="IPR018713">
    <property type="entry name" value="MPAB/Lcp_cat_dom"/>
</dbReference>
<organism evidence="2">
    <name type="scientific">uncultured Solirubrobacteraceae bacterium</name>
    <dbReference type="NCBI Taxonomy" id="1162706"/>
    <lineage>
        <taxon>Bacteria</taxon>
        <taxon>Bacillati</taxon>
        <taxon>Actinomycetota</taxon>
        <taxon>Thermoleophilia</taxon>
        <taxon>Solirubrobacterales</taxon>
        <taxon>Solirubrobacteraceae</taxon>
        <taxon>environmental samples</taxon>
    </lineage>
</organism>